<protein>
    <submittedName>
        <fullName evidence="1">Uncharacterized protein</fullName>
    </submittedName>
</protein>
<dbReference type="AlphaFoldDB" id="W4JVV7"/>
<dbReference type="GeneID" id="20673660"/>
<dbReference type="KEGG" id="hir:HETIRDRAFT_420528"/>
<evidence type="ECO:0000313" key="1">
    <source>
        <dbReference type="EMBL" id="ETW77682.1"/>
    </source>
</evidence>
<dbReference type="Proteomes" id="UP000030671">
    <property type="component" value="Unassembled WGS sequence"/>
</dbReference>
<dbReference type="RefSeq" id="XP_009549720.1">
    <property type="nucleotide sequence ID" value="XM_009551425.1"/>
</dbReference>
<proteinExistence type="predicted"/>
<evidence type="ECO:0000313" key="2">
    <source>
        <dbReference type="Proteomes" id="UP000030671"/>
    </source>
</evidence>
<dbReference type="EMBL" id="KI925462">
    <property type="protein sequence ID" value="ETW77682.1"/>
    <property type="molecule type" value="Genomic_DNA"/>
</dbReference>
<sequence>MRGKPEPRNFELSVIMSPRPAGERQGQLDHHLQLVPQLFKSLPPSADPFCRPTFSFQSPHILLSSARTSTHSPTVS</sequence>
<gene>
    <name evidence="1" type="ORF">HETIRDRAFT_420528</name>
</gene>
<dbReference type="HOGENOM" id="CLU_2654795_0_0_1"/>
<reference evidence="1 2" key="1">
    <citation type="journal article" date="2012" name="New Phytol.">
        <title>Insight into trade-off between wood decay and parasitism from the genome of a fungal forest pathogen.</title>
        <authorList>
            <person name="Olson A."/>
            <person name="Aerts A."/>
            <person name="Asiegbu F."/>
            <person name="Belbahri L."/>
            <person name="Bouzid O."/>
            <person name="Broberg A."/>
            <person name="Canback B."/>
            <person name="Coutinho P.M."/>
            <person name="Cullen D."/>
            <person name="Dalman K."/>
            <person name="Deflorio G."/>
            <person name="van Diepen L.T."/>
            <person name="Dunand C."/>
            <person name="Duplessis S."/>
            <person name="Durling M."/>
            <person name="Gonthier P."/>
            <person name="Grimwood J."/>
            <person name="Fossdal C.G."/>
            <person name="Hansson D."/>
            <person name="Henrissat B."/>
            <person name="Hietala A."/>
            <person name="Himmelstrand K."/>
            <person name="Hoffmeister D."/>
            <person name="Hogberg N."/>
            <person name="James T.Y."/>
            <person name="Karlsson M."/>
            <person name="Kohler A."/>
            <person name="Kues U."/>
            <person name="Lee Y.H."/>
            <person name="Lin Y.C."/>
            <person name="Lind M."/>
            <person name="Lindquist E."/>
            <person name="Lombard V."/>
            <person name="Lucas S."/>
            <person name="Lunden K."/>
            <person name="Morin E."/>
            <person name="Murat C."/>
            <person name="Park J."/>
            <person name="Raffaello T."/>
            <person name="Rouze P."/>
            <person name="Salamov A."/>
            <person name="Schmutz J."/>
            <person name="Solheim H."/>
            <person name="Stahlberg J."/>
            <person name="Velez H."/>
            <person name="de Vries R.P."/>
            <person name="Wiebenga A."/>
            <person name="Woodward S."/>
            <person name="Yakovlev I."/>
            <person name="Garbelotto M."/>
            <person name="Martin F."/>
            <person name="Grigoriev I.V."/>
            <person name="Stenlid J."/>
        </authorList>
    </citation>
    <scope>NUCLEOTIDE SEQUENCE [LARGE SCALE GENOMIC DNA]</scope>
    <source>
        <strain evidence="1 2">TC 32-1</strain>
    </source>
</reference>
<keyword evidence="2" id="KW-1185">Reference proteome</keyword>
<organism evidence="1 2">
    <name type="scientific">Heterobasidion irregulare (strain TC 32-1)</name>
    <dbReference type="NCBI Taxonomy" id="747525"/>
    <lineage>
        <taxon>Eukaryota</taxon>
        <taxon>Fungi</taxon>
        <taxon>Dikarya</taxon>
        <taxon>Basidiomycota</taxon>
        <taxon>Agaricomycotina</taxon>
        <taxon>Agaricomycetes</taxon>
        <taxon>Russulales</taxon>
        <taxon>Bondarzewiaceae</taxon>
        <taxon>Heterobasidion</taxon>
        <taxon>Heterobasidion annosum species complex</taxon>
    </lineage>
</organism>
<dbReference type="InParanoid" id="W4JVV7"/>
<name>W4JVV7_HETIT</name>
<accession>W4JVV7</accession>